<keyword evidence="2" id="KW-1185">Reference proteome</keyword>
<proteinExistence type="predicted"/>
<dbReference type="Gene3D" id="1.10.10.60">
    <property type="entry name" value="Homeodomain-like"/>
    <property type="match status" value="1"/>
</dbReference>
<dbReference type="Pfam" id="PF01527">
    <property type="entry name" value="HTH_Tnp_1"/>
    <property type="match status" value="1"/>
</dbReference>
<evidence type="ECO:0000313" key="1">
    <source>
        <dbReference type="EMBL" id="MEO3714642.1"/>
    </source>
</evidence>
<dbReference type="Proteomes" id="UP001462640">
    <property type="component" value="Unassembled WGS sequence"/>
</dbReference>
<organism evidence="1 2">
    <name type="scientific">Roseateles flavus</name>
    <dbReference type="NCBI Taxonomy" id="3149041"/>
    <lineage>
        <taxon>Bacteria</taxon>
        <taxon>Pseudomonadati</taxon>
        <taxon>Pseudomonadota</taxon>
        <taxon>Betaproteobacteria</taxon>
        <taxon>Burkholderiales</taxon>
        <taxon>Sphaerotilaceae</taxon>
        <taxon>Roseateles</taxon>
    </lineage>
</organism>
<accession>A0ABV0GI62</accession>
<protein>
    <submittedName>
        <fullName evidence="1">Transposase</fullName>
    </submittedName>
</protein>
<dbReference type="SUPFAM" id="SSF48295">
    <property type="entry name" value="TrpR-like"/>
    <property type="match status" value="1"/>
</dbReference>
<dbReference type="InterPro" id="IPR010921">
    <property type="entry name" value="Trp_repressor/repl_initiator"/>
</dbReference>
<evidence type="ECO:0000313" key="2">
    <source>
        <dbReference type="Proteomes" id="UP001462640"/>
    </source>
</evidence>
<gene>
    <name evidence="1" type="ORF">ABDJ40_17875</name>
</gene>
<dbReference type="InterPro" id="IPR002514">
    <property type="entry name" value="Transposase_8"/>
</dbReference>
<name>A0ABV0GI62_9BURK</name>
<dbReference type="RefSeq" id="WP_347611732.1">
    <property type="nucleotide sequence ID" value="NZ_JBDPZC010000009.1"/>
</dbReference>
<sequence>MTSVGTVKWFDGTNRRTKSEDARIHQRLDGYVRTMDQAAPGCRRRVHSAEFKAQAVRALQQPGVSMAAVAMAHGINANLLRRWVHEFANSGAVAGASCIALASRMTSRKNGALSTRCESVAITEDHLRKPELGCYRAPVSHRCLVA</sequence>
<comment type="caution">
    <text evidence="1">The sequence shown here is derived from an EMBL/GenBank/DDBJ whole genome shotgun (WGS) entry which is preliminary data.</text>
</comment>
<reference evidence="1 2" key="1">
    <citation type="submission" date="2024-05" db="EMBL/GenBank/DDBJ databases">
        <title>Roseateles sp. 2.12 16S ribosomal RNA gene Genome sequencing and assembly.</title>
        <authorList>
            <person name="Woo H."/>
        </authorList>
    </citation>
    <scope>NUCLEOTIDE SEQUENCE [LARGE SCALE GENOMIC DNA]</scope>
    <source>
        <strain evidence="1 2">2.12</strain>
    </source>
</reference>
<dbReference type="EMBL" id="JBDPZC010000009">
    <property type="protein sequence ID" value="MEO3714642.1"/>
    <property type="molecule type" value="Genomic_DNA"/>
</dbReference>